<dbReference type="VEuPathDB" id="FungiDB:KRP22_5718"/>
<dbReference type="InterPro" id="IPR045357">
    <property type="entry name" value="Aminopeptidase_N-like_N"/>
</dbReference>
<dbReference type="Pfam" id="PF09127">
    <property type="entry name" value="Leuk-A4-hydro_C"/>
    <property type="match status" value="1"/>
</dbReference>
<evidence type="ECO:0000256" key="10">
    <source>
        <dbReference type="PIRSR" id="PIRSR634015-2"/>
    </source>
</evidence>
<dbReference type="GO" id="GO:0070006">
    <property type="term" value="F:metalloaminopeptidase activity"/>
    <property type="evidence" value="ECO:0000318"/>
    <property type="project" value="GO_Central"/>
</dbReference>
<evidence type="ECO:0000256" key="1">
    <source>
        <dbReference type="ARBA" id="ARBA00004496"/>
    </source>
</evidence>
<feature type="domain" description="Peptidase M1 leukotriene A4 hydrolase/aminopeptidase C-terminal" evidence="12">
    <location>
        <begin position="486"/>
        <end position="634"/>
    </location>
</feature>
<dbReference type="GO" id="GO:0005737">
    <property type="term" value="C:cytoplasm"/>
    <property type="evidence" value="ECO:0007669"/>
    <property type="project" value="UniProtKB-SubCell"/>
</dbReference>
<dbReference type="PRINTS" id="PR00756">
    <property type="entry name" value="ALADIPTASE"/>
</dbReference>
<feature type="binding site" evidence="11">
    <location>
        <position position="333"/>
    </location>
    <ligand>
        <name>Zn(2+)</name>
        <dbReference type="ChEBI" id="CHEBI:29105"/>
        <note>catalytic</note>
    </ligand>
</feature>
<feature type="active site" description="Proton acceptor" evidence="9">
    <location>
        <position position="311"/>
    </location>
</feature>
<keyword evidence="4" id="KW-0645">Protease</keyword>
<comment type="subcellular location">
    <subcellularLocation>
        <location evidence="1">Cytoplasm</location>
    </subcellularLocation>
</comment>
<dbReference type="Gene3D" id="1.10.390.10">
    <property type="entry name" value="Neutral Protease Domain 2"/>
    <property type="match status" value="1"/>
</dbReference>
<dbReference type="CDD" id="cd09599">
    <property type="entry name" value="M1_LTA4H"/>
    <property type="match status" value="1"/>
</dbReference>
<dbReference type="EMBL" id="DS566009">
    <property type="status" value="NOT_ANNOTATED_CDS"/>
    <property type="molecule type" value="Genomic_DNA"/>
</dbReference>
<feature type="binding site" evidence="11">
    <location>
        <position position="310"/>
    </location>
    <ligand>
        <name>Zn(2+)</name>
        <dbReference type="ChEBI" id="CHEBI:29105"/>
        <note>catalytic</note>
    </ligand>
</feature>
<dbReference type="InterPro" id="IPR042097">
    <property type="entry name" value="Aminopeptidase_N-like_N_sf"/>
</dbReference>
<dbReference type="SUPFAM" id="SSF63737">
    <property type="entry name" value="Leukotriene A4 hydrolase N-terminal domain"/>
    <property type="match status" value="1"/>
</dbReference>
<protein>
    <recommendedName>
        <fullName evidence="12">Peptidase M1 leukotriene A4 hydrolase/aminopeptidase C-terminal domain-containing protein</fullName>
    </recommendedName>
</protein>
<dbReference type="InterPro" id="IPR016024">
    <property type="entry name" value="ARM-type_fold"/>
</dbReference>
<dbReference type="InParanoid" id="H3GHF2"/>
<accession>H3GHF2</accession>
<evidence type="ECO:0000259" key="12">
    <source>
        <dbReference type="SMART" id="SM01263"/>
    </source>
</evidence>
<evidence type="ECO:0000256" key="3">
    <source>
        <dbReference type="ARBA" id="ARBA00022490"/>
    </source>
</evidence>
<dbReference type="EnsemblProtists" id="Phyra75356">
    <property type="protein sequence ID" value="Phyra75356"/>
    <property type="gene ID" value="Phyra75356"/>
</dbReference>
<keyword evidence="6" id="KW-0378">Hydrolase</keyword>
<keyword evidence="7 11" id="KW-0862">Zinc</keyword>
<evidence type="ECO:0000256" key="8">
    <source>
        <dbReference type="ARBA" id="ARBA00023049"/>
    </source>
</evidence>
<keyword evidence="14" id="KW-1185">Reference proteome</keyword>
<dbReference type="PANTHER" id="PTHR45726">
    <property type="entry name" value="LEUKOTRIENE A-4 HYDROLASE"/>
    <property type="match status" value="1"/>
</dbReference>
<dbReference type="InterPro" id="IPR014782">
    <property type="entry name" value="Peptidase_M1_dom"/>
</dbReference>
<evidence type="ECO:0000256" key="5">
    <source>
        <dbReference type="ARBA" id="ARBA00022723"/>
    </source>
</evidence>
<dbReference type="Pfam" id="PF01433">
    <property type="entry name" value="Peptidase_M1"/>
    <property type="match status" value="1"/>
</dbReference>
<dbReference type="InterPro" id="IPR049980">
    <property type="entry name" value="LTA4H_cat"/>
</dbReference>
<dbReference type="Proteomes" id="UP000005238">
    <property type="component" value="Unassembled WGS sequence"/>
</dbReference>
<dbReference type="HOGENOM" id="CLU_014505_1_2_1"/>
<keyword evidence="8" id="KW-0482">Metalloprotease</keyword>
<dbReference type="FunFam" id="3.30.2010.30:FF:000001">
    <property type="entry name" value="Leukotriene A(4) hydrolase"/>
    <property type="match status" value="1"/>
</dbReference>
<dbReference type="SMART" id="SM01263">
    <property type="entry name" value="Leuk-A4-hydro_C"/>
    <property type="match status" value="1"/>
</dbReference>
<feature type="active site" description="Proton donor" evidence="9">
    <location>
        <position position="399"/>
    </location>
</feature>
<dbReference type="Gene3D" id="1.25.40.320">
    <property type="entry name" value="Peptidase M1, leukotriene A4 hydrolase/aminopeptidase C-terminal domain"/>
    <property type="match status" value="1"/>
</dbReference>
<evidence type="ECO:0000256" key="9">
    <source>
        <dbReference type="PIRSR" id="PIRSR634015-1"/>
    </source>
</evidence>
<dbReference type="GO" id="GO:0006508">
    <property type="term" value="P:proteolysis"/>
    <property type="evidence" value="ECO:0000318"/>
    <property type="project" value="GO_Central"/>
</dbReference>
<dbReference type="Pfam" id="PF17900">
    <property type="entry name" value="Peptidase_M1_N"/>
    <property type="match status" value="1"/>
</dbReference>
<evidence type="ECO:0000256" key="11">
    <source>
        <dbReference type="PIRSR" id="PIRSR634015-3"/>
    </source>
</evidence>
<dbReference type="AlphaFoldDB" id="H3GHF2"/>
<feature type="binding site" evidence="10">
    <location>
        <begin position="588"/>
        <end position="590"/>
    </location>
    <ligand>
        <name>a peptide</name>
        <dbReference type="ChEBI" id="CHEBI:60466"/>
    </ligand>
</feature>
<dbReference type="InterPro" id="IPR034015">
    <property type="entry name" value="M1_LTA4H"/>
</dbReference>
<proteinExistence type="inferred from homology"/>
<dbReference type="VEuPathDB" id="FungiDB:KRP23_6342"/>
<dbReference type="OMA" id="QLMDLDD"/>
<organism evidence="13 14">
    <name type="scientific">Phytophthora ramorum</name>
    <name type="common">Sudden oak death agent</name>
    <dbReference type="NCBI Taxonomy" id="164328"/>
    <lineage>
        <taxon>Eukaryota</taxon>
        <taxon>Sar</taxon>
        <taxon>Stramenopiles</taxon>
        <taxon>Oomycota</taxon>
        <taxon>Peronosporomycetes</taxon>
        <taxon>Peronosporales</taxon>
        <taxon>Peronosporaceae</taxon>
        <taxon>Phytophthora</taxon>
    </lineage>
</organism>
<keyword evidence="5 11" id="KW-0479">Metal-binding</keyword>
<feature type="binding site" evidence="10">
    <location>
        <begin position="281"/>
        <end position="286"/>
    </location>
    <ligand>
        <name>a peptide</name>
        <dbReference type="ChEBI" id="CHEBI:60466"/>
    </ligand>
</feature>
<dbReference type="PANTHER" id="PTHR45726:SF3">
    <property type="entry name" value="LEUKOTRIENE A-4 HYDROLASE"/>
    <property type="match status" value="1"/>
</dbReference>
<dbReference type="eggNOG" id="KOG1047">
    <property type="taxonomic scope" value="Eukaryota"/>
</dbReference>
<dbReference type="SUPFAM" id="SSF48371">
    <property type="entry name" value="ARM repeat"/>
    <property type="match status" value="1"/>
</dbReference>
<dbReference type="InterPro" id="IPR027268">
    <property type="entry name" value="Peptidase_M4/M1_CTD_sf"/>
</dbReference>
<sequence>MASAPTRDPATCAALDEFQTHHVDLELHVDMGKKRVSGVATLSVRRLSDASALRLDVFHLNIRSVCVALPEEETIAAQWSVKPFTSFGETLEVEIPDELALASAFELSIRYETDPQSPGVCWLEKEQTTGKKLPFVYTQGQEVLNRSFFPCQDSPSVRVTFTASVVVPRELVCVMSAKLCGVEDYVPEEEEGKKEVTSTEKKFTFEMKQSIPVYLVAMAVGDLVEAEVGPRSSIWTEPCMIEAATKEFDGVLEEYLTIGERLFGEYLWERYDMLVMPPSFPYGGMENPRLTFVSPCTIAGDKSLVSIVAHELSHSWFGNLVTNATWSDFFLNEGFTMYAERRITEVSHGRPLSCLDAKLGEALLHEEISSLGEQSPLTRLRVPLDEGIDPGDCYNQCAYEKGYAFVCYLRSLVGSDAVFDDYLKRYCAEYRFQSIPAETMIAFFLKSFPELANASGTDLKSGISFNTWLHEPGYPRFTPDLADAQELMQNCESLAFHWQSSSTPVQPSVLYLSEEAKQWEAQPVLYFLDCCLETKFSSADVVIALGDTLALWDSRNSEILFRWALVLTRNGVVSKLPVVRRFLEMQGKQKFQLPVYRLLTSSSNDAVRKFAAETYAVTKNMLHVMVCDRIELLLASMRT</sequence>
<evidence type="ECO:0000313" key="14">
    <source>
        <dbReference type="Proteomes" id="UP000005238"/>
    </source>
</evidence>
<dbReference type="InterPro" id="IPR038502">
    <property type="entry name" value="M1_LTA-4_hydro/amino_C_sf"/>
</dbReference>
<dbReference type="InterPro" id="IPR015211">
    <property type="entry name" value="Peptidase_M1_C"/>
</dbReference>
<comment type="similarity">
    <text evidence="2">Belongs to the peptidase M1 family.</text>
</comment>
<name>H3GHF2_PHYRM</name>
<dbReference type="Gene3D" id="3.30.2010.30">
    <property type="match status" value="1"/>
</dbReference>
<evidence type="ECO:0000256" key="7">
    <source>
        <dbReference type="ARBA" id="ARBA00022833"/>
    </source>
</evidence>
<evidence type="ECO:0000256" key="2">
    <source>
        <dbReference type="ARBA" id="ARBA00010136"/>
    </source>
</evidence>
<dbReference type="GO" id="GO:0008270">
    <property type="term" value="F:zinc ion binding"/>
    <property type="evidence" value="ECO:0007669"/>
    <property type="project" value="InterPro"/>
</dbReference>
<evidence type="ECO:0000256" key="4">
    <source>
        <dbReference type="ARBA" id="ARBA00022670"/>
    </source>
</evidence>
<evidence type="ECO:0000256" key="6">
    <source>
        <dbReference type="ARBA" id="ARBA00022801"/>
    </source>
</evidence>
<comment type="cofactor">
    <cofactor evidence="11">
        <name>Zn(2+)</name>
        <dbReference type="ChEBI" id="CHEBI:29105"/>
    </cofactor>
    <text evidence="11">Binds 1 zinc ion per subunit.</text>
</comment>
<keyword evidence="3" id="KW-0963">Cytoplasm</keyword>
<dbReference type="STRING" id="164328.H3GHF2"/>
<feature type="binding site" evidence="10">
    <location>
        <begin position="139"/>
        <end position="141"/>
    </location>
    <ligand>
        <name>a peptide</name>
        <dbReference type="ChEBI" id="CHEBI:60466"/>
    </ligand>
</feature>
<dbReference type="InterPro" id="IPR001930">
    <property type="entry name" value="Peptidase_M1"/>
</dbReference>
<dbReference type="SUPFAM" id="SSF55486">
    <property type="entry name" value="Metalloproteases ('zincins'), catalytic domain"/>
    <property type="match status" value="1"/>
</dbReference>
<feature type="binding site" evidence="11">
    <location>
        <position position="314"/>
    </location>
    <ligand>
        <name>Zn(2+)</name>
        <dbReference type="ChEBI" id="CHEBI:29105"/>
        <note>catalytic</note>
    </ligand>
</feature>
<reference evidence="14" key="1">
    <citation type="journal article" date="2006" name="Science">
        <title>Phytophthora genome sequences uncover evolutionary origins and mechanisms of pathogenesis.</title>
        <authorList>
            <person name="Tyler B.M."/>
            <person name="Tripathy S."/>
            <person name="Zhang X."/>
            <person name="Dehal P."/>
            <person name="Jiang R.H."/>
            <person name="Aerts A."/>
            <person name="Arredondo F.D."/>
            <person name="Baxter L."/>
            <person name="Bensasson D."/>
            <person name="Beynon J.L."/>
            <person name="Chapman J."/>
            <person name="Damasceno C.M."/>
            <person name="Dorrance A.E."/>
            <person name="Dou D."/>
            <person name="Dickerman A.W."/>
            <person name="Dubchak I.L."/>
            <person name="Garbelotto M."/>
            <person name="Gijzen M."/>
            <person name="Gordon S.G."/>
            <person name="Govers F."/>
            <person name="Grunwald N.J."/>
            <person name="Huang W."/>
            <person name="Ivors K.L."/>
            <person name="Jones R.W."/>
            <person name="Kamoun S."/>
            <person name="Krampis K."/>
            <person name="Lamour K.H."/>
            <person name="Lee M.K."/>
            <person name="McDonald W.H."/>
            <person name="Medina M."/>
            <person name="Meijer H.J."/>
            <person name="Nordberg E.K."/>
            <person name="Maclean D.J."/>
            <person name="Ospina-Giraldo M.D."/>
            <person name="Morris P.F."/>
            <person name="Phuntumart V."/>
            <person name="Putnam N.H."/>
            <person name="Rash S."/>
            <person name="Rose J.K."/>
            <person name="Sakihama Y."/>
            <person name="Salamov A.A."/>
            <person name="Savidor A."/>
            <person name="Scheuring C.F."/>
            <person name="Smith B.M."/>
            <person name="Sobral B.W."/>
            <person name="Terry A."/>
            <person name="Torto-Alalibo T.A."/>
            <person name="Win J."/>
            <person name="Xu Z."/>
            <person name="Zhang H."/>
            <person name="Grigoriev I.V."/>
            <person name="Rokhsar D.S."/>
            <person name="Boore J.L."/>
        </authorList>
    </citation>
    <scope>NUCLEOTIDE SEQUENCE [LARGE SCALE GENOMIC DNA]</scope>
    <source>
        <strain evidence="14">Pr102</strain>
    </source>
</reference>
<reference evidence="13" key="2">
    <citation type="submission" date="2015-06" db="UniProtKB">
        <authorList>
            <consortium name="EnsemblProtists"/>
        </authorList>
    </citation>
    <scope>IDENTIFICATION</scope>
    <source>
        <strain evidence="13">Pr102</strain>
    </source>
</reference>
<dbReference type="Gene3D" id="2.60.40.1730">
    <property type="entry name" value="tricorn interacting facor f3 domain"/>
    <property type="match status" value="1"/>
</dbReference>
<evidence type="ECO:0000313" key="13">
    <source>
        <dbReference type="EnsemblProtists" id="Phyra75356"/>
    </source>
</evidence>